<gene>
    <name evidence="1" type="ORF">G5C33_03260</name>
</gene>
<evidence type="ECO:0000313" key="2">
    <source>
        <dbReference type="Proteomes" id="UP000501568"/>
    </source>
</evidence>
<dbReference type="KEGG" id="spzr:G5C33_03260"/>
<dbReference type="AlphaFoldDB" id="A0A6G6YA13"/>
<protein>
    <submittedName>
        <fullName evidence="1">Uncharacterized protein</fullName>
    </submittedName>
</protein>
<dbReference type="Proteomes" id="UP000501568">
    <property type="component" value="Chromosome"/>
</dbReference>
<accession>A0A6G6YA13</accession>
<proteinExistence type="predicted"/>
<name>A0A6G6YA13_9SPHN</name>
<sequence length="86" mass="8921">MDRDTAVTALPTELAVLMVGVAARQAASATASTQTRLTAAAGEADLLAPEHGAFHRPTALALLRAGTAFLPRIETGSFASSDWKQE</sequence>
<reference evidence="1 2" key="1">
    <citation type="submission" date="2020-02" db="EMBL/GenBank/DDBJ databases">
        <authorList>
            <person name="Zheng R.K."/>
            <person name="Sun C.M."/>
        </authorList>
    </citation>
    <scope>NUCLEOTIDE SEQUENCE [LARGE SCALE GENOMIC DNA]</scope>
    <source>
        <strain evidence="2">zrk23</strain>
    </source>
</reference>
<evidence type="ECO:0000313" key="1">
    <source>
        <dbReference type="EMBL" id="QIG81759.1"/>
    </source>
</evidence>
<organism evidence="1 2">
    <name type="scientific">Stakelama tenebrarum</name>
    <dbReference type="NCBI Taxonomy" id="2711215"/>
    <lineage>
        <taxon>Bacteria</taxon>
        <taxon>Pseudomonadati</taxon>
        <taxon>Pseudomonadota</taxon>
        <taxon>Alphaproteobacteria</taxon>
        <taxon>Sphingomonadales</taxon>
        <taxon>Sphingomonadaceae</taxon>
        <taxon>Stakelama</taxon>
    </lineage>
</organism>
<keyword evidence="2" id="KW-1185">Reference proteome</keyword>
<dbReference type="EMBL" id="CP049109">
    <property type="protein sequence ID" value="QIG81759.1"/>
    <property type="molecule type" value="Genomic_DNA"/>
</dbReference>